<sequence length="146" mass="16580">MEKEAIHDEHTRFTVLLYRKSRGLRLGEVGVFLAGLLGMLPFFELRSAPFVIALLLWAAVVMAGLPALYRALLRPRYTLYPDRLVMRMKGKREEVPLSQVKPSYTLPYLYQIRGKETALLVSDPFLESLSAQLKLNQSGIKSNGKE</sequence>
<evidence type="ECO:0000313" key="3">
    <source>
        <dbReference type="Proteomes" id="UP000186795"/>
    </source>
</evidence>
<dbReference type="Proteomes" id="UP000186795">
    <property type="component" value="Unassembled WGS sequence"/>
</dbReference>
<gene>
    <name evidence="2" type="ORF">SAMN05421790_11173</name>
</gene>
<organism evidence="2 3">
    <name type="scientific">Kroppenstedtia eburnea</name>
    <dbReference type="NCBI Taxonomy" id="714067"/>
    <lineage>
        <taxon>Bacteria</taxon>
        <taxon>Bacillati</taxon>
        <taxon>Bacillota</taxon>
        <taxon>Bacilli</taxon>
        <taxon>Bacillales</taxon>
        <taxon>Thermoactinomycetaceae</taxon>
        <taxon>Kroppenstedtia</taxon>
    </lineage>
</organism>
<feature type="transmembrane region" description="Helical" evidence="1">
    <location>
        <begin position="26"/>
        <end position="43"/>
    </location>
</feature>
<dbReference type="RefSeq" id="WP_009711012.1">
    <property type="nucleotide sequence ID" value="NZ_CP048103.1"/>
</dbReference>
<dbReference type="AlphaFoldDB" id="A0A1N7P5A1"/>
<protein>
    <submittedName>
        <fullName evidence="2">Uncharacterized protein</fullName>
    </submittedName>
</protein>
<keyword evidence="3" id="KW-1185">Reference proteome</keyword>
<keyword evidence="1" id="KW-0812">Transmembrane</keyword>
<proteinExistence type="predicted"/>
<dbReference type="EMBL" id="FTOD01000011">
    <property type="protein sequence ID" value="SIT05706.1"/>
    <property type="molecule type" value="Genomic_DNA"/>
</dbReference>
<keyword evidence="1" id="KW-0472">Membrane</keyword>
<feature type="transmembrane region" description="Helical" evidence="1">
    <location>
        <begin position="49"/>
        <end position="69"/>
    </location>
</feature>
<keyword evidence="1" id="KW-1133">Transmembrane helix</keyword>
<name>A0A1N7P5A1_9BACL</name>
<dbReference type="OrthoDB" id="2989918at2"/>
<evidence type="ECO:0000313" key="2">
    <source>
        <dbReference type="EMBL" id="SIT05706.1"/>
    </source>
</evidence>
<accession>A0A1N7P5A1</accession>
<reference evidence="3" key="1">
    <citation type="submission" date="2017-01" db="EMBL/GenBank/DDBJ databases">
        <authorList>
            <person name="Varghese N."/>
            <person name="Submissions S."/>
        </authorList>
    </citation>
    <scope>NUCLEOTIDE SEQUENCE [LARGE SCALE GENOMIC DNA]</scope>
    <source>
        <strain evidence="3">DSM 45196</strain>
    </source>
</reference>
<evidence type="ECO:0000256" key="1">
    <source>
        <dbReference type="SAM" id="Phobius"/>
    </source>
</evidence>